<sequence>MKWPFKNYCTRIIKSKSCPHPSSWHGPLAHAAHPTINHQDMWFTFGQIAKPSDVQATGNSGTMTTSQLQGSLSCFVCHWLISTDYQTSFGTSYSKTYFSISPVFNIGKETTDKAAGLFANVVIKFLKKQSVGYRTNQWDEIHESFKFCPGIPNIVGAIDGTSFQFVEEFCVSCGGPGQSPSPGSNKRQIIPESSYIVGDSGHPENLNLIQSSTCIIVEQVMPIQSGHATTHLLDCFLYNLLNSKDHFTCRIGMSRHIMSFCIGRSLKGMSKKIVSS</sequence>
<gene>
    <name evidence="1" type="ORF">VP01_1299g2</name>
</gene>
<name>A0A0L6VN74_9BASI</name>
<dbReference type="Proteomes" id="UP000037035">
    <property type="component" value="Unassembled WGS sequence"/>
</dbReference>
<dbReference type="AlphaFoldDB" id="A0A0L6VN74"/>
<evidence type="ECO:0000313" key="2">
    <source>
        <dbReference type="Proteomes" id="UP000037035"/>
    </source>
</evidence>
<protein>
    <recommendedName>
        <fullName evidence="3">DDE Tnp4 domain-containing protein</fullName>
    </recommendedName>
</protein>
<keyword evidence="2" id="KW-1185">Reference proteome</keyword>
<reference evidence="1 2" key="1">
    <citation type="submission" date="2015-08" db="EMBL/GenBank/DDBJ databases">
        <title>Next Generation Sequencing and Analysis of the Genome of Puccinia sorghi L Schw, the Causal Agent of Maize Common Rust.</title>
        <authorList>
            <person name="Rochi L."/>
            <person name="Burguener G."/>
            <person name="Darino M."/>
            <person name="Turjanski A."/>
            <person name="Kreff E."/>
            <person name="Dieguez M.J."/>
            <person name="Sacco F."/>
        </authorList>
    </citation>
    <scope>NUCLEOTIDE SEQUENCE [LARGE SCALE GENOMIC DNA]</scope>
    <source>
        <strain evidence="1 2">RO10H11247</strain>
    </source>
</reference>
<dbReference type="VEuPathDB" id="FungiDB:VP01_1299g2"/>
<evidence type="ECO:0000313" key="1">
    <source>
        <dbReference type="EMBL" id="KNZ62226.1"/>
    </source>
</evidence>
<comment type="caution">
    <text evidence="1">The sequence shown here is derived from an EMBL/GenBank/DDBJ whole genome shotgun (WGS) entry which is preliminary data.</text>
</comment>
<accession>A0A0L6VN74</accession>
<proteinExistence type="predicted"/>
<dbReference type="OrthoDB" id="5978759at2759"/>
<evidence type="ECO:0008006" key="3">
    <source>
        <dbReference type="Google" id="ProtNLM"/>
    </source>
</evidence>
<dbReference type="EMBL" id="LAVV01003331">
    <property type="protein sequence ID" value="KNZ62226.1"/>
    <property type="molecule type" value="Genomic_DNA"/>
</dbReference>
<organism evidence="1 2">
    <name type="scientific">Puccinia sorghi</name>
    <dbReference type="NCBI Taxonomy" id="27349"/>
    <lineage>
        <taxon>Eukaryota</taxon>
        <taxon>Fungi</taxon>
        <taxon>Dikarya</taxon>
        <taxon>Basidiomycota</taxon>
        <taxon>Pucciniomycotina</taxon>
        <taxon>Pucciniomycetes</taxon>
        <taxon>Pucciniales</taxon>
        <taxon>Pucciniaceae</taxon>
        <taxon>Puccinia</taxon>
    </lineage>
</organism>